<accession>A0ABU6XM14</accession>
<reference evidence="2 3" key="1">
    <citation type="journal article" date="2023" name="Plants (Basel)">
        <title>Bridging the Gap: Combining Genomics and Transcriptomics Approaches to Understand Stylosanthes scabra, an Orphan Legume from the Brazilian Caatinga.</title>
        <authorList>
            <person name="Ferreira-Neto J.R.C."/>
            <person name="da Silva M.D."/>
            <person name="Binneck E."/>
            <person name="de Melo N.F."/>
            <person name="da Silva R.H."/>
            <person name="de Melo A.L.T.M."/>
            <person name="Pandolfi V."/>
            <person name="Bustamante F.O."/>
            <person name="Brasileiro-Vidal A.C."/>
            <person name="Benko-Iseppon A.M."/>
        </authorList>
    </citation>
    <scope>NUCLEOTIDE SEQUENCE [LARGE SCALE GENOMIC DNA]</scope>
    <source>
        <tissue evidence="2">Leaves</tissue>
    </source>
</reference>
<evidence type="ECO:0000313" key="2">
    <source>
        <dbReference type="EMBL" id="MED6198916.1"/>
    </source>
</evidence>
<feature type="transmembrane region" description="Helical" evidence="1">
    <location>
        <begin position="109"/>
        <end position="131"/>
    </location>
</feature>
<gene>
    <name evidence="2" type="ORF">PIB30_071130</name>
</gene>
<evidence type="ECO:0000256" key="1">
    <source>
        <dbReference type="SAM" id="Phobius"/>
    </source>
</evidence>
<sequence>MPPGRGLAPWLRVPGAGSKFIVLLPQFPKFRLHRLHAMSQFLGDLGLIRARSTERSLGRSARSNPIEGTLSIALGWVPRGRLPILYSPESVLTLPLPVASLAVALRSKLLLVLTLIVAGVVGVNHAFYVLVGHC</sequence>
<keyword evidence="1" id="KW-0812">Transmembrane</keyword>
<evidence type="ECO:0000313" key="3">
    <source>
        <dbReference type="Proteomes" id="UP001341840"/>
    </source>
</evidence>
<dbReference type="EMBL" id="JASCZI010212264">
    <property type="protein sequence ID" value="MED6198916.1"/>
    <property type="molecule type" value="Genomic_DNA"/>
</dbReference>
<keyword evidence="3" id="KW-1185">Reference proteome</keyword>
<dbReference type="Proteomes" id="UP001341840">
    <property type="component" value="Unassembled WGS sequence"/>
</dbReference>
<keyword evidence="1" id="KW-0472">Membrane</keyword>
<protein>
    <submittedName>
        <fullName evidence="2">Uncharacterized protein</fullName>
    </submittedName>
</protein>
<proteinExistence type="predicted"/>
<comment type="caution">
    <text evidence="2">The sequence shown here is derived from an EMBL/GenBank/DDBJ whole genome shotgun (WGS) entry which is preliminary data.</text>
</comment>
<keyword evidence="1" id="KW-1133">Transmembrane helix</keyword>
<name>A0ABU6XM14_9FABA</name>
<organism evidence="2 3">
    <name type="scientific">Stylosanthes scabra</name>
    <dbReference type="NCBI Taxonomy" id="79078"/>
    <lineage>
        <taxon>Eukaryota</taxon>
        <taxon>Viridiplantae</taxon>
        <taxon>Streptophyta</taxon>
        <taxon>Embryophyta</taxon>
        <taxon>Tracheophyta</taxon>
        <taxon>Spermatophyta</taxon>
        <taxon>Magnoliopsida</taxon>
        <taxon>eudicotyledons</taxon>
        <taxon>Gunneridae</taxon>
        <taxon>Pentapetalae</taxon>
        <taxon>rosids</taxon>
        <taxon>fabids</taxon>
        <taxon>Fabales</taxon>
        <taxon>Fabaceae</taxon>
        <taxon>Papilionoideae</taxon>
        <taxon>50 kb inversion clade</taxon>
        <taxon>dalbergioids sensu lato</taxon>
        <taxon>Dalbergieae</taxon>
        <taxon>Pterocarpus clade</taxon>
        <taxon>Stylosanthes</taxon>
    </lineage>
</organism>